<reference evidence="4" key="1">
    <citation type="submission" date="2018-09" db="EMBL/GenBank/DDBJ databases">
        <title>Complete Genome Sequencing of Sulfolobus sp. JCM 16834.</title>
        <authorList>
            <person name="Kato S."/>
            <person name="Itoh T."/>
            <person name="Ohkuma M."/>
        </authorList>
    </citation>
    <scope>NUCLEOTIDE SEQUENCE [LARGE SCALE GENOMIC DNA]</scope>
    <source>
        <strain evidence="4">IC-007</strain>
    </source>
</reference>
<accession>A0A510DZ22</accession>
<accession>A0A510E7G9</accession>
<evidence type="ECO:0000313" key="4">
    <source>
        <dbReference type="Proteomes" id="UP000325030"/>
    </source>
</evidence>
<organism evidence="1 3">
    <name type="scientific">Sulfuracidifex tepidarius</name>
    <dbReference type="NCBI Taxonomy" id="1294262"/>
    <lineage>
        <taxon>Archaea</taxon>
        <taxon>Thermoproteota</taxon>
        <taxon>Thermoprotei</taxon>
        <taxon>Sulfolobales</taxon>
        <taxon>Sulfolobaceae</taxon>
        <taxon>Sulfuracidifex</taxon>
    </lineage>
</organism>
<dbReference type="Proteomes" id="UP000325030">
    <property type="component" value="Chromosome"/>
</dbReference>
<dbReference type="EMBL" id="AP018930">
    <property type="protein sequence ID" value="BBG28278.1"/>
    <property type="molecule type" value="Genomic_DNA"/>
</dbReference>
<dbReference type="STRING" id="1294262.GCA_001316085_00774"/>
<keyword evidence="3" id="KW-1185">Reference proteome</keyword>
<reference evidence="1 3" key="2">
    <citation type="journal article" date="2020" name="Int. J. Syst. Evol. Microbiol.">
        <title>Sulfuracidifex tepidarius gen. nov., sp. nov. and transfer of Sulfolobus metallicus Huber and Stetter 1992 to the genus Sulfuracidifex as Sulfuracidifex metallicus comb. nov.</title>
        <authorList>
            <person name="Itoh T."/>
            <person name="Miura T."/>
            <person name="Sakai H.D."/>
            <person name="Kato S."/>
            <person name="Ohkuma M."/>
            <person name="Takashina T."/>
        </authorList>
    </citation>
    <scope>NUCLEOTIDE SEQUENCE [LARGE SCALE GENOMIC DNA]</scope>
    <source>
        <strain evidence="1 3">IC-006</strain>
        <strain evidence="2">IC-007</strain>
    </source>
</reference>
<gene>
    <name evidence="1" type="ORF">IC006_2820</name>
    <name evidence="2" type="ORF">IC007_2834</name>
</gene>
<evidence type="ECO:0000313" key="3">
    <source>
        <dbReference type="Proteomes" id="UP000322983"/>
    </source>
</evidence>
<dbReference type="EMBL" id="AP018929">
    <property type="protein sequence ID" value="BBG25484.1"/>
    <property type="molecule type" value="Genomic_DNA"/>
</dbReference>
<dbReference type="KEGG" id="step:IC006_2820"/>
<protein>
    <submittedName>
        <fullName evidence="1">Uncharacterized protein</fullName>
    </submittedName>
</protein>
<proteinExistence type="predicted"/>
<name>A0A510DZ22_9CREN</name>
<dbReference type="Proteomes" id="UP000322983">
    <property type="component" value="Chromosome"/>
</dbReference>
<dbReference type="AlphaFoldDB" id="A0A510DZ22"/>
<evidence type="ECO:0000313" key="2">
    <source>
        <dbReference type="EMBL" id="BBG28278.1"/>
    </source>
</evidence>
<sequence>MSIHTYSIIIADQFTSLTDIEDFVTIESLGLF</sequence>
<evidence type="ECO:0000313" key="1">
    <source>
        <dbReference type="EMBL" id="BBG25484.1"/>
    </source>
</evidence>